<proteinExistence type="predicted"/>
<dbReference type="RefSeq" id="WP_091147130.1">
    <property type="nucleotide sequence ID" value="NZ_FMVF01000035.1"/>
</dbReference>
<dbReference type="EMBL" id="FMVF01000035">
    <property type="protein sequence ID" value="SCY99365.1"/>
    <property type="molecule type" value="Genomic_DNA"/>
</dbReference>
<evidence type="ECO:0008006" key="3">
    <source>
        <dbReference type="Google" id="ProtNLM"/>
    </source>
</evidence>
<name>A0A1G5KFF2_9FLAO</name>
<dbReference type="STRING" id="490189.SAMN02927903_03280"/>
<keyword evidence="2" id="KW-1185">Reference proteome</keyword>
<sequence length="235" mass="27399">MQEINKFKVGDIVSLKTHPLFHDFFIKGDGKYTPPILIVKEVHFEDESKTIALDNGYIIAEKIKYICTYFDDNKSEFVDSAIYEMMLESFVNLKIALLRTNSESDNHIDLIEEVNNYPLMPSYEYGKILYFKTKKLEVFKKRTSNKIVLDDKQRTAKLEKKKKIVQYVVNYATPDFVICGFTAENPAKKGKSKKILSANIVKVKWFNPFKQKFSDVYLPMEFFTDINPFPSKPLL</sequence>
<dbReference type="Proteomes" id="UP000199354">
    <property type="component" value="Unassembled WGS sequence"/>
</dbReference>
<organism evidence="1 2">
    <name type="scientific">Flavobacterium caeni</name>
    <dbReference type="NCBI Taxonomy" id="490189"/>
    <lineage>
        <taxon>Bacteria</taxon>
        <taxon>Pseudomonadati</taxon>
        <taxon>Bacteroidota</taxon>
        <taxon>Flavobacteriia</taxon>
        <taxon>Flavobacteriales</taxon>
        <taxon>Flavobacteriaceae</taxon>
        <taxon>Flavobacterium</taxon>
    </lineage>
</organism>
<gene>
    <name evidence="1" type="ORF">SAMN02927903_03280</name>
</gene>
<reference evidence="1 2" key="1">
    <citation type="submission" date="2016-10" db="EMBL/GenBank/DDBJ databases">
        <authorList>
            <person name="de Groot N.N."/>
        </authorList>
    </citation>
    <scope>NUCLEOTIDE SEQUENCE [LARGE SCALE GENOMIC DNA]</scope>
    <source>
        <strain evidence="1 2">CGMCC 1.7031</strain>
    </source>
</reference>
<protein>
    <recommendedName>
        <fullName evidence="3">Immunity protein 26</fullName>
    </recommendedName>
</protein>
<evidence type="ECO:0000313" key="2">
    <source>
        <dbReference type="Proteomes" id="UP000199354"/>
    </source>
</evidence>
<dbReference type="OrthoDB" id="918051at2"/>
<accession>A0A1G5KFF2</accession>
<dbReference type="AlphaFoldDB" id="A0A1G5KFF2"/>
<evidence type="ECO:0000313" key="1">
    <source>
        <dbReference type="EMBL" id="SCY99365.1"/>
    </source>
</evidence>